<dbReference type="EMBL" id="JABWDY010023189">
    <property type="protein sequence ID" value="KAF5191126.1"/>
    <property type="molecule type" value="Genomic_DNA"/>
</dbReference>
<comment type="caution">
    <text evidence="1">The sequence shown here is derived from an EMBL/GenBank/DDBJ whole genome shotgun (WGS) entry which is preliminary data.</text>
</comment>
<dbReference type="Proteomes" id="UP000554482">
    <property type="component" value="Unassembled WGS sequence"/>
</dbReference>
<evidence type="ECO:0000313" key="2">
    <source>
        <dbReference type="Proteomes" id="UP000554482"/>
    </source>
</evidence>
<sequence length="109" mass="12128">MPPSRKLGLCSFDESSRPSKKALSLCRSTFFMLSNCQTVLQPLVIQYLNPTFNAIVTTLTATVVDITMDDFYAHLLAFEMRFKSQNAILQSPPVANLAHNRQSGSRNSS</sequence>
<proteinExistence type="predicted"/>
<keyword evidence="2" id="KW-1185">Reference proteome</keyword>
<gene>
    <name evidence="1" type="ORF">FRX31_019288</name>
</gene>
<accession>A0A7J6W157</accession>
<protein>
    <submittedName>
        <fullName evidence="1">Uncharacterized protein</fullName>
    </submittedName>
</protein>
<evidence type="ECO:0000313" key="1">
    <source>
        <dbReference type="EMBL" id="KAF5191126.1"/>
    </source>
</evidence>
<reference evidence="1 2" key="1">
    <citation type="submission" date="2020-06" db="EMBL/GenBank/DDBJ databases">
        <title>Transcriptomic and genomic resources for Thalictrum thalictroides and T. hernandezii: Facilitating candidate gene discovery in an emerging model plant lineage.</title>
        <authorList>
            <person name="Arias T."/>
            <person name="Riano-Pachon D.M."/>
            <person name="Di Stilio V.S."/>
        </authorList>
    </citation>
    <scope>NUCLEOTIDE SEQUENCE [LARGE SCALE GENOMIC DNA]</scope>
    <source>
        <strain evidence="2">cv. WT478/WT964</strain>
        <tissue evidence="1">Leaves</tissue>
    </source>
</reference>
<dbReference type="OrthoDB" id="10506621at2759"/>
<dbReference type="AlphaFoldDB" id="A0A7J6W157"/>
<organism evidence="1 2">
    <name type="scientific">Thalictrum thalictroides</name>
    <name type="common">Rue-anemone</name>
    <name type="synonym">Anemone thalictroides</name>
    <dbReference type="NCBI Taxonomy" id="46969"/>
    <lineage>
        <taxon>Eukaryota</taxon>
        <taxon>Viridiplantae</taxon>
        <taxon>Streptophyta</taxon>
        <taxon>Embryophyta</taxon>
        <taxon>Tracheophyta</taxon>
        <taxon>Spermatophyta</taxon>
        <taxon>Magnoliopsida</taxon>
        <taxon>Ranunculales</taxon>
        <taxon>Ranunculaceae</taxon>
        <taxon>Thalictroideae</taxon>
        <taxon>Thalictrum</taxon>
    </lineage>
</organism>
<name>A0A7J6W157_THATH</name>